<reference evidence="1 2" key="1">
    <citation type="submission" date="2016-10" db="EMBL/GenBank/DDBJ databases">
        <authorList>
            <person name="de Groot N.N."/>
        </authorList>
    </citation>
    <scope>NUCLEOTIDE SEQUENCE [LARGE SCALE GENOMIC DNA]</scope>
    <source>
        <strain evidence="1 2">CGMCC 1.10836</strain>
    </source>
</reference>
<proteinExistence type="predicted"/>
<dbReference type="Proteomes" id="UP000183002">
    <property type="component" value="Unassembled WGS sequence"/>
</dbReference>
<accession>A0A1H8AEG1</accession>
<dbReference type="RefSeq" id="WP_050521358.1">
    <property type="nucleotide sequence ID" value="NZ_FOCO01000001.1"/>
</dbReference>
<protein>
    <submittedName>
        <fullName evidence="1">Uncharacterized protein</fullName>
    </submittedName>
</protein>
<evidence type="ECO:0000313" key="2">
    <source>
        <dbReference type="Proteomes" id="UP000183002"/>
    </source>
</evidence>
<dbReference type="AlphaFoldDB" id="A0A1H8AEG1"/>
<evidence type="ECO:0000313" key="1">
    <source>
        <dbReference type="EMBL" id="SEM68189.1"/>
    </source>
</evidence>
<name>A0A1H8AEG1_9RHOB</name>
<dbReference type="Pfam" id="PF19670">
    <property type="entry name" value="DUF6173"/>
    <property type="match status" value="1"/>
</dbReference>
<gene>
    <name evidence="1" type="ORF">SAMN05216227_100177</name>
</gene>
<keyword evidence="2" id="KW-1185">Reference proteome</keyword>
<sequence>MDEIMTAAEAMEASAMPCARVVHCDDGTAPTPEQLPLPAALAKKPVGDKGQAEWAYERLVLYLKNFEDQLDKNHEIAMGFAGGTAGVLRIEGVGYFNPDIVTFYGADEAGTKMQLIQHVTQLNVVLRAVTKATPEAEPPRRIGFRLVQDLDEAAKITTADASK</sequence>
<dbReference type="OrthoDB" id="7202559at2"/>
<dbReference type="InterPro" id="IPR046171">
    <property type="entry name" value="DUF6173"/>
</dbReference>
<dbReference type="EMBL" id="FOCO01000001">
    <property type="protein sequence ID" value="SEM68189.1"/>
    <property type="molecule type" value="Genomic_DNA"/>
</dbReference>
<organism evidence="1 2">
    <name type="scientific">Pseudorhodobacter antarcticus</name>
    <dbReference type="NCBI Taxonomy" id="1077947"/>
    <lineage>
        <taxon>Bacteria</taxon>
        <taxon>Pseudomonadati</taxon>
        <taxon>Pseudomonadota</taxon>
        <taxon>Alphaproteobacteria</taxon>
        <taxon>Rhodobacterales</taxon>
        <taxon>Paracoccaceae</taxon>
        <taxon>Pseudorhodobacter</taxon>
    </lineage>
</organism>
<dbReference type="STRING" id="1077947.SAMN05216227_100177"/>